<evidence type="ECO:0000313" key="1">
    <source>
        <dbReference type="EMBL" id="GME76870.1"/>
    </source>
</evidence>
<accession>A0ACB5SZ86</accession>
<gene>
    <name evidence="1" type="ORF">Amon02_000280100</name>
</gene>
<dbReference type="Proteomes" id="UP001165064">
    <property type="component" value="Unassembled WGS sequence"/>
</dbReference>
<proteinExistence type="predicted"/>
<name>A0ACB5SZ86_AMBMO</name>
<comment type="caution">
    <text evidence="1">The sequence shown here is derived from an EMBL/GenBank/DDBJ whole genome shotgun (WGS) entry which is preliminary data.</text>
</comment>
<keyword evidence="2" id="KW-1185">Reference proteome</keyword>
<organism evidence="1 2">
    <name type="scientific">Ambrosiozyma monospora</name>
    <name type="common">Yeast</name>
    <name type="synonym">Endomycopsis monosporus</name>
    <dbReference type="NCBI Taxonomy" id="43982"/>
    <lineage>
        <taxon>Eukaryota</taxon>
        <taxon>Fungi</taxon>
        <taxon>Dikarya</taxon>
        <taxon>Ascomycota</taxon>
        <taxon>Saccharomycotina</taxon>
        <taxon>Pichiomycetes</taxon>
        <taxon>Pichiales</taxon>
        <taxon>Pichiaceae</taxon>
        <taxon>Ambrosiozyma</taxon>
    </lineage>
</organism>
<sequence length="342" mass="38845">MRPPANDIEMQRLMDDNGGTIIQENDQESVPPPYVPLSDSNGDELMALRREVQSLRDESRRVNMMLLHMQQQEPMGRSSTASSSSSLAGQDTISPQLIAAFSQGLPSLDEILMFKRYWSQLCGSLTILGYTQCIQFVNNDIMNQKLDNAKEEKFVSGLLQTTLSSKFSFEITLAQQTEKIGSPAVSVLNNLKHQYESAKLQFLSDMRLRMEKSRCDAKMSVGDPKTTQMQDSLFFVNFRKWLSQLKQYQLDDEITESQVIEFAYAGIRNTDTYTLWAQKFEKEHDVDEFSAFKLFGDLDELAGAVHVVISKRQVVFVIFLCVSPVLLFFGIFLLLSLFGVFS</sequence>
<protein>
    <submittedName>
        <fullName evidence="1">Unnamed protein product</fullName>
    </submittedName>
</protein>
<evidence type="ECO:0000313" key="2">
    <source>
        <dbReference type="Proteomes" id="UP001165064"/>
    </source>
</evidence>
<reference evidence="1" key="1">
    <citation type="submission" date="2023-04" db="EMBL/GenBank/DDBJ databases">
        <title>Ambrosiozyma monospora NBRC 10751.</title>
        <authorList>
            <person name="Ichikawa N."/>
            <person name="Sato H."/>
            <person name="Tonouchi N."/>
        </authorList>
    </citation>
    <scope>NUCLEOTIDE SEQUENCE</scope>
    <source>
        <strain evidence="1">NBRC 10751</strain>
    </source>
</reference>
<dbReference type="EMBL" id="BSXS01001665">
    <property type="protein sequence ID" value="GME76870.1"/>
    <property type="molecule type" value="Genomic_DNA"/>
</dbReference>